<dbReference type="CDD" id="cd16395">
    <property type="entry name" value="Srx"/>
    <property type="match status" value="1"/>
</dbReference>
<dbReference type="InterPro" id="IPR003115">
    <property type="entry name" value="ParB_N"/>
</dbReference>
<dbReference type="PANTHER" id="PTHR21348">
    <property type="match status" value="1"/>
</dbReference>
<evidence type="ECO:0000256" key="2">
    <source>
        <dbReference type="ARBA" id="ARBA00013055"/>
    </source>
</evidence>
<dbReference type="FunFam" id="3.90.1530.10:FF:000001">
    <property type="entry name" value="Sulfiredoxin"/>
    <property type="match status" value="1"/>
</dbReference>
<dbReference type="eggNOG" id="KOG3388">
    <property type="taxonomic scope" value="Eukaryota"/>
</dbReference>
<dbReference type="Pfam" id="PF02195">
    <property type="entry name" value="ParB_N"/>
    <property type="match status" value="1"/>
</dbReference>
<dbReference type="GO" id="GO:0034599">
    <property type="term" value="P:cellular response to oxidative stress"/>
    <property type="evidence" value="ECO:0007669"/>
    <property type="project" value="TreeGrafter"/>
</dbReference>
<feature type="disulfide bond" description="Interchain" evidence="12">
    <location>
        <position position="75"/>
    </location>
</feature>
<keyword evidence="6 10" id="KW-0049">Antioxidant</keyword>
<dbReference type="GO" id="GO:0005524">
    <property type="term" value="F:ATP binding"/>
    <property type="evidence" value="ECO:0007669"/>
    <property type="project" value="UniProtKB-KW"/>
</dbReference>
<evidence type="ECO:0000313" key="15">
    <source>
        <dbReference type="Proteomes" id="UP000014500"/>
    </source>
</evidence>
<keyword evidence="5 10" id="KW-0067">ATP-binding</keyword>
<dbReference type="Gene3D" id="3.90.1530.10">
    <property type="entry name" value="Conserved hypothetical protein from pyrococcus furiosus pfu- 392566-001, ParB domain"/>
    <property type="match status" value="1"/>
</dbReference>
<evidence type="ECO:0000313" key="14">
    <source>
        <dbReference type="EnsemblMetazoa" id="SMAR003481-PA"/>
    </source>
</evidence>
<evidence type="ECO:0000256" key="7">
    <source>
        <dbReference type="ARBA" id="ARBA00023002"/>
    </source>
</evidence>
<dbReference type="EMBL" id="JH431327">
    <property type="status" value="NOT_ANNOTATED_CDS"/>
    <property type="molecule type" value="Genomic_DNA"/>
</dbReference>
<keyword evidence="8 12" id="KW-1015">Disulfide bond</keyword>
<name>T1IR00_STRMM</name>
<keyword evidence="7 10" id="KW-0560">Oxidoreductase</keyword>
<dbReference type="InterPro" id="IPR016692">
    <property type="entry name" value="Sulfiredoxin"/>
</dbReference>
<protein>
    <recommendedName>
        <fullName evidence="2 10">Sulfiredoxin</fullName>
        <ecNumber evidence="2 10">1.8.98.2</ecNumber>
    </recommendedName>
</protein>
<keyword evidence="3" id="KW-0488">Methylation</keyword>
<evidence type="ECO:0000256" key="5">
    <source>
        <dbReference type="ARBA" id="ARBA00022840"/>
    </source>
</evidence>
<organism evidence="14 15">
    <name type="scientific">Strigamia maritima</name>
    <name type="common">European centipede</name>
    <name type="synonym">Geophilus maritimus</name>
    <dbReference type="NCBI Taxonomy" id="126957"/>
    <lineage>
        <taxon>Eukaryota</taxon>
        <taxon>Metazoa</taxon>
        <taxon>Ecdysozoa</taxon>
        <taxon>Arthropoda</taxon>
        <taxon>Myriapoda</taxon>
        <taxon>Chilopoda</taxon>
        <taxon>Pleurostigmophora</taxon>
        <taxon>Geophilomorpha</taxon>
        <taxon>Linotaeniidae</taxon>
        <taxon>Strigamia</taxon>
    </lineage>
</organism>
<evidence type="ECO:0000256" key="10">
    <source>
        <dbReference type="PIRNR" id="PIRNR017267"/>
    </source>
</evidence>
<reference evidence="14" key="2">
    <citation type="submission" date="2015-02" db="UniProtKB">
        <authorList>
            <consortium name="EnsemblMetazoa"/>
        </authorList>
    </citation>
    <scope>IDENTIFICATION</scope>
</reference>
<evidence type="ECO:0000256" key="4">
    <source>
        <dbReference type="ARBA" id="ARBA00022741"/>
    </source>
</evidence>
<accession>T1IR00</accession>
<comment type="similarity">
    <text evidence="1 10">Belongs to the sulfiredoxin family.</text>
</comment>
<sequence length="113" mass="12645">MTSTTSIHSTNINSVHNIPMDVVTRPIPSVLDETKVQSLMETLTDVEKGCTVPPIDVLWITGREGGDYYYAFGGCHRWEAHRRLQRAVIPVKLIKSTVRDLSFYLGASTPDLK</sequence>
<dbReference type="InterPro" id="IPR036086">
    <property type="entry name" value="ParB/Sulfiredoxin_sf"/>
</dbReference>
<dbReference type="PIRSF" id="PIRSF017267">
    <property type="entry name" value="Sulfiredoxin"/>
    <property type="match status" value="1"/>
</dbReference>
<dbReference type="OMA" id="SQIRRPI"/>
<evidence type="ECO:0000259" key="13">
    <source>
        <dbReference type="SMART" id="SM00470"/>
    </source>
</evidence>
<dbReference type="EnsemblMetazoa" id="SMAR003481-RA">
    <property type="protein sequence ID" value="SMAR003481-PA"/>
    <property type="gene ID" value="SMAR003481"/>
</dbReference>
<dbReference type="GO" id="GO:0032542">
    <property type="term" value="F:sulfiredoxin activity"/>
    <property type="evidence" value="ECO:0007669"/>
    <property type="project" value="UniProtKB-EC"/>
</dbReference>
<dbReference type="GO" id="GO:0005737">
    <property type="term" value="C:cytoplasm"/>
    <property type="evidence" value="ECO:0007669"/>
    <property type="project" value="TreeGrafter"/>
</dbReference>
<dbReference type="STRING" id="126957.T1IR00"/>
<proteinExistence type="inferred from homology"/>
<dbReference type="SMART" id="SM00470">
    <property type="entry name" value="ParB"/>
    <property type="match status" value="1"/>
</dbReference>
<dbReference type="Proteomes" id="UP000014500">
    <property type="component" value="Unassembled WGS sequence"/>
</dbReference>
<evidence type="ECO:0000256" key="8">
    <source>
        <dbReference type="ARBA" id="ARBA00023157"/>
    </source>
</evidence>
<dbReference type="SUPFAM" id="SSF110849">
    <property type="entry name" value="ParB/Sulfiredoxin"/>
    <property type="match status" value="1"/>
</dbReference>
<feature type="binding site" evidence="11">
    <location>
        <begin position="74"/>
        <end position="77"/>
    </location>
    <ligand>
        <name>ATP</name>
        <dbReference type="ChEBI" id="CHEBI:30616"/>
    </ligand>
</feature>
<evidence type="ECO:0000256" key="12">
    <source>
        <dbReference type="PIRSR" id="PIRSR017267-2"/>
    </source>
</evidence>
<evidence type="ECO:0000256" key="11">
    <source>
        <dbReference type="PIRSR" id="PIRSR017267-1"/>
    </source>
</evidence>
<keyword evidence="15" id="KW-1185">Reference proteome</keyword>
<dbReference type="PhylomeDB" id="T1IR00"/>
<evidence type="ECO:0000256" key="6">
    <source>
        <dbReference type="ARBA" id="ARBA00022862"/>
    </source>
</evidence>
<dbReference type="HOGENOM" id="CLU_124532_1_1_1"/>
<dbReference type="AlphaFoldDB" id="T1IR00"/>
<evidence type="ECO:0000256" key="9">
    <source>
        <dbReference type="ARBA" id="ARBA00047514"/>
    </source>
</evidence>
<dbReference type="EC" id="1.8.98.2" evidence="2 10"/>
<feature type="domain" description="ParB-like N-terminal" evidence="13">
    <location>
        <begin position="16"/>
        <end position="111"/>
    </location>
</feature>
<comment type="catalytic activity">
    <reaction evidence="9 10">
        <text>S-hydroxy-S-oxy-L-cysteinyl-[peroxiredoxin] + [protein]-dithiol + ATP = S-hydroxy-L-cysteinyl-[peroxiredoxin] + [protein]-disulfide + ADP + phosphate</text>
        <dbReference type="Rhea" id="RHEA:17545"/>
        <dbReference type="Rhea" id="RHEA-COMP:10593"/>
        <dbReference type="Rhea" id="RHEA-COMP:10594"/>
        <dbReference type="Rhea" id="RHEA-COMP:13681"/>
        <dbReference type="Rhea" id="RHEA-COMP:17976"/>
        <dbReference type="ChEBI" id="CHEBI:29950"/>
        <dbReference type="ChEBI" id="CHEBI:30616"/>
        <dbReference type="ChEBI" id="CHEBI:43474"/>
        <dbReference type="ChEBI" id="CHEBI:50058"/>
        <dbReference type="ChEBI" id="CHEBI:61973"/>
        <dbReference type="ChEBI" id="CHEBI:61974"/>
        <dbReference type="ChEBI" id="CHEBI:456216"/>
        <dbReference type="EC" id="1.8.98.2"/>
    </reaction>
</comment>
<evidence type="ECO:0000256" key="1">
    <source>
        <dbReference type="ARBA" id="ARBA00009609"/>
    </source>
</evidence>
<keyword evidence="4 10" id="KW-0547">Nucleotide-binding</keyword>
<evidence type="ECO:0000256" key="3">
    <source>
        <dbReference type="ARBA" id="ARBA00022481"/>
    </source>
</evidence>
<dbReference type="PANTHER" id="PTHR21348:SF2">
    <property type="entry name" value="SULFIREDOXIN-1"/>
    <property type="match status" value="1"/>
</dbReference>
<reference evidence="15" key="1">
    <citation type="submission" date="2011-05" db="EMBL/GenBank/DDBJ databases">
        <authorList>
            <person name="Richards S.R."/>
            <person name="Qu J."/>
            <person name="Jiang H."/>
            <person name="Jhangiani S.N."/>
            <person name="Agravi P."/>
            <person name="Goodspeed R."/>
            <person name="Gross S."/>
            <person name="Mandapat C."/>
            <person name="Jackson L."/>
            <person name="Mathew T."/>
            <person name="Pu L."/>
            <person name="Thornton R."/>
            <person name="Saada N."/>
            <person name="Wilczek-Boney K.B."/>
            <person name="Lee S."/>
            <person name="Kovar C."/>
            <person name="Wu Y."/>
            <person name="Scherer S.E."/>
            <person name="Worley K.C."/>
            <person name="Muzny D.M."/>
            <person name="Gibbs R."/>
        </authorList>
    </citation>
    <scope>NUCLEOTIDE SEQUENCE</scope>
    <source>
        <strain evidence="15">Brora</strain>
    </source>
</reference>